<keyword evidence="3" id="KW-0106">Calcium</keyword>
<dbReference type="EMBL" id="JASFZW010000010">
    <property type="protein sequence ID" value="KAK2076456.1"/>
    <property type="molecule type" value="Genomic_DNA"/>
</dbReference>
<keyword evidence="1" id="KW-0479">Metal-binding</keyword>
<reference evidence="5" key="1">
    <citation type="submission" date="2021-01" db="EMBL/GenBank/DDBJ databases">
        <authorList>
            <person name="Eckstrom K.M.E."/>
        </authorList>
    </citation>
    <scope>NUCLEOTIDE SEQUENCE</scope>
    <source>
        <strain evidence="5">UVCC 0001</strain>
    </source>
</reference>
<evidence type="ECO:0000256" key="1">
    <source>
        <dbReference type="ARBA" id="ARBA00022723"/>
    </source>
</evidence>
<dbReference type="PROSITE" id="PS50222">
    <property type="entry name" value="EF_HAND_2"/>
    <property type="match status" value="2"/>
</dbReference>
<name>A0AAD9MM65_PROWI</name>
<dbReference type="Gene3D" id="1.10.238.10">
    <property type="entry name" value="EF-hand"/>
    <property type="match status" value="1"/>
</dbReference>
<feature type="domain" description="EF-hand" evidence="4">
    <location>
        <begin position="32"/>
        <end position="59"/>
    </location>
</feature>
<sequence length="102" mass="11408">MGNLQSLDHSGQAALSKSEIERMERRLKRLVVFQMYDADDDGLVTREDLVRQLLETNSRGMATDNVESIAQATLEAFDYDGDGALNYGEFVQLITSQRHVAA</sequence>
<dbReference type="InterPro" id="IPR018247">
    <property type="entry name" value="EF_Hand_1_Ca_BS"/>
</dbReference>
<dbReference type="AlphaFoldDB" id="A0AAD9MM65"/>
<feature type="domain" description="EF-hand" evidence="4">
    <location>
        <begin position="65"/>
        <end position="100"/>
    </location>
</feature>
<dbReference type="PANTHER" id="PTHR45942">
    <property type="entry name" value="PROTEIN PHOSPATASE 3 REGULATORY SUBUNIT B ALPHA ISOFORM TYPE 1"/>
    <property type="match status" value="1"/>
</dbReference>
<dbReference type="PROSITE" id="PS00018">
    <property type="entry name" value="EF_HAND_1"/>
    <property type="match status" value="2"/>
</dbReference>
<proteinExistence type="predicted"/>
<dbReference type="InterPro" id="IPR002048">
    <property type="entry name" value="EF_hand_dom"/>
</dbReference>
<dbReference type="GO" id="GO:0005509">
    <property type="term" value="F:calcium ion binding"/>
    <property type="evidence" value="ECO:0007669"/>
    <property type="project" value="InterPro"/>
</dbReference>
<dbReference type="CDD" id="cd00051">
    <property type="entry name" value="EFh"/>
    <property type="match status" value="1"/>
</dbReference>
<evidence type="ECO:0000256" key="3">
    <source>
        <dbReference type="ARBA" id="ARBA00022837"/>
    </source>
</evidence>
<evidence type="ECO:0000313" key="6">
    <source>
        <dbReference type="Proteomes" id="UP001255856"/>
    </source>
</evidence>
<accession>A0AAD9MM65</accession>
<keyword evidence="2" id="KW-0677">Repeat</keyword>
<evidence type="ECO:0000313" key="5">
    <source>
        <dbReference type="EMBL" id="KAK2076456.1"/>
    </source>
</evidence>
<protein>
    <recommendedName>
        <fullName evidence="4">EF-hand domain-containing protein</fullName>
    </recommendedName>
</protein>
<dbReference type="Pfam" id="PF13499">
    <property type="entry name" value="EF-hand_7"/>
    <property type="match status" value="1"/>
</dbReference>
<dbReference type="Proteomes" id="UP001255856">
    <property type="component" value="Unassembled WGS sequence"/>
</dbReference>
<comment type="caution">
    <text evidence="5">The sequence shown here is derived from an EMBL/GenBank/DDBJ whole genome shotgun (WGS) entry which is preliminary data.</text>
</comment>
<evidence type="ECO:0000256" key="2">
    <source>
        <dbReference type="ARBA" id="ARBA00022737"/>
    </source>
</evidence>
<gene>
    <name evidence="5" type="ORF">QBZ16_000981</name>
</gene>
<dbReference type="SUPFAM" id="SSF47473">
    <property type="entry name" value="EF-hand"/>
    <property type="match status" value="1"/>
</dbReference>
<keyword evidence="6" id="KW-1185">Reference proteome</keyword>
<organism evidence="5 6">
    <name type="scientific">Prototheca wickerhamii</name>
    <dbReference type="NCBI Taxonomy" id="3111"/>
    <lineage>
        <taxon>Eukaryota</taxon>
        <taxon>Viridiplantae</taxon>
        <taxon>Chlorophyta</taxon>
        <taxon>core chlorophytes</taxon>
        <taxon>Trebouxiophyceae</taxon>
        <taxon>Chlorellales</taxon>
        <taxon>Chlorellaceae</taxon>
        <taxon>Prototheca</taxon>
    </lineage>
</organism>
<evidence type="ECO:0000259" key="4">
    <source>
        <dbReference type="PROSITE" id="PS50222"/>
    </source>
</evidence>
<dbReference type="InterPro" id="IPR011992">
    <property type="entry name" value="EF-hand-dom_pair"/>
</dbReference>